<dbReference type="AlphaFoldDB" id="A0A0J6FXJ9"/>
<keyword evidence="1" id="KW-0472">Membrane</keyword>
<accession>A0A0J6FXJ9</accession>
<proteinExistence type="predicted"/>
<name>A0A0J6FXJ9_9BACL</name>
<feature type="domain" description="Glycine zipper-like" evidence="2">
    <location>
        <begin position="32"/>
        <end position="73"/>
    </location>
</feature>
<organism evidence="3 4">
    <name type="scientific">Guptibacillus hwajinpoensis</name>
    <dbReference type="NCBI Taxonomy" id="208199"/>
    <lineage>
        <taxon>Bacteria</taxon>
        <taxon>Bacillati</taxon>
        <taxon>Bacillota</taxon>
        <taxon>Bacilli</taxon>
        <taxon>Bacillales</taxon>
        <taxon>Guptibacillaceae</taxon>
        <taxon>Guptibacillus</taxon>
    </lineage>
</organism>
<evidence type="ECO:0000313" key="3">
    <source>
        <dbReference type="EMBL" id="KMM39087.1"/>
    </source>
</evidence>
<keyword evidence="4" id="KW-1185">Reference proteome</keyword>
<dbReference type="InterPro" id="IPR058598">
    <property type="entry name" value="Gly_zipper-like_dom"/>
</dbReference>
<comment type="caution">
    <text evidence="3">The sequence shown here is derived from an EMBL/GenBank/DDBJ whole genome shotgun (WGS) entry which is preliminary data.</text>
</comment>
<dbReference type="Pfam" id="PF26273">
    <property type="entry name" value="Gly_zipper"/>
    <property type="match status" value="1"/>
</dbReference>
<protein>
    <recommendedName>
        <fullName evidence="2">Glycine zipper-like domain-containing protein</fullName>
    </recommendedName>
</protein>
<gene>
    <name evidence="3" type="ORF">AB986_07600</name>
</gene>
<evidence type="ECO:0000313" key="4">
    <source>
        <dbReference type="Proteomes" id="UP000035996"/>
    </source>
</evidence>
<keyword evidence="1" id="KW-1133">Transmembrane helix</keyword>
<reference evidence="3" key="1">
    <citation type="submission" date="2015-06" db="EMBL/GenBank/DDBJ databases">
        <authorList>
            <person name="Liu B."/>
            <person name="Wang J."/>
            <person name="Zhu Y."/>
            <person name="Liu G."/>
            <person name="Chen Q."/>
            <person name="Zheng C."/>
            <person name="Che J."/>
            <person name="Ge C."/>
            <person name="Shi H."/>
            <person name="Pan Z."/>
            <person name="Liu X."/>
        </authorList>
    </citation>
    <scope>NUCLEOTIDE SEQUENCE [LARGE SCALE GENOMIC DNA]</scope>
    <source>
        <strain evidence="3">DSM 16346</strain>
    </source>
</reference>
<feature type="transmembrane region" description="Helical" evidence="1">
    <location>
        <begin position="60"/>
        <end position="77"/>
    </location>
</feature>
<evidence type="ECO:0000259" key="2">
    <source>
        <dbReference type="Pfam" id="PF26273"/>
    </source>
</evidence>
<keyword evidence="1" id="KW-0812">Transmembrane</keyword>
<sequence length="82" mass="8699">MFLVKHFASFIVTHTNRTIFLFEGVRFRLEKKRTKNNGFGVAIGTGVAIGAGVGVALDSIALGIAIGIALGVSFYNGKGKKE</sequence>
<dbReference type="EMBL" id="LELK01000001">
    <property type="protein sequence ID" value="KMM39087.1"/>
    <property type="molecule type" value="Genomic_DNA"/>
</dbReference>
<evidence type="ECO:0000256" key="1">
    <source>
        <dbReference type="SAM" id="Phobius"/>
    </source>
</evidence>
<feature type="transmembrane region" description="Helical" evidence="1">
    <location>
        <begin position="36"/>
        <end position="54"/>
    </location>
</feature>
<dbReference type="Proteomes" id="UP000035996">
    <property type="component" value="Unassembled WGS sequence"/>
</dbReference>